<dbReference type="EMBL" id="JBHUDG010000049">
    <property type="protein sequence ID" value="MFD1631643.1"/>
    <property type="molecule type" value="Genomic_DNA"/>
</dbReference>
<accession>A0ABW4IHC2</accession>
<gene>
    <name evidence="2" type="ORF">ACFSAH_17350</name>
</gene>
<evidence type="ECO:0000313" key="3">
    <source>
        <dbReference type="Proteomes" id="UP001597118"/>
    </source>
</evidence>
<sequence>MKHQPKNNQADKDTQGQTTSNRGFVSVKEIKGHQVPNASSASNANRERRPSQRKRENNDE</sequence>
<dbReference type="RefSeq" id="WP_379664011.1">
    <property type="nucleotide sequence ID" value="NZ_JBHUDG010000049.1"/>
</dbReference>
<protein>
    <submittedName>
        <fullName evidence="2">Uncharacterized protein</fullName>
    </submittedName>
</protein>
<evidence type="ECO:0000256" key="1">
    <source>
        <dbReference type="SAM" id="MobiDB-lite"/>
    </source>
</evidence>
<evidence type="ECO:0000313" key="2">
    <source>
        <dbReference type="EMBL" id="MFD1631643.1"/>
    </source>
</evidence>
<organism evidence="2 3">
    <name type="scientific">Pseudopedobacter beijingensis</name>
    <dbReference type="NCBI Taxonomy" id="1207056"/>
    <lineage>
        <taxon>Bacteria</taxon>
        <taxon>Pseudomonadati</taxon>
        <taxon>Bacteroidota</taxon>
        <taxon>Sphingobacteriia</taxon>
        <taxon>Sphingobacteriales</taxon>
        <taxon>Sphingobacteriaceae</taxon>
        <taxon>Pseudopedobacter</taxon>
    </lineage>
</organism>
<comment type="caution">
    <text evidence="2">The sequence shown here is derived from an EMBL/GenBank/DDBJ whole genome shotgun (WGS) entry which is preliminary data.</text>
</comment>
<keyword evidence="3" id="KW-1185">Reference proteome</keyword>
<name>A0ABW4IHC2_9SPHI</name>
<reference evidence="3" key="1">
    <citation type="journal article" date="2019" name="Int. J. Syst. Evol. Microbiol.">
        <title>The Global Catalogue of Microorganisms (GCM) 10K type strain sequencing project: providing services to taxonomists for standard genome sequencing and annotation.</title>
        <authorList>
            <consortium name="The Broad Institute Genomics Platform"/>
            <consortium name="The Broad Institute Genome Sequencing Center for Infectious Disease"/>
            <person name="Wu L."/>
            <person name="Ma J."/>
        </authorList>
    </citation>
    <scope>NUCLEOTIDE SEQUENCE [LARGE SCALE GENOMIC DNA]</scope>
    <source>
        <strain evidence="3">CCUG 53762</strain>
    </source>
</reference>
<proteinExistence type="predicted"/>
<dbReference type="Proteomes" id="UP001597118">
    <property type="component" value="Unassembled WGS sequence"/>
</dbReference>
<feature type="region of interest" description="Disordered" evidence="1">
    <location>
        <begin position="1"/>
        <end position="60"/>
    </location>
</feature>
<feature type="compositionally biased region" description="Basic and acidic residues" evidence="1">
    <location>
        <begin position="45"/>
        <end position="60"/>
    </location>
</feature>